<evidence type="ECO:0000259" key="1">
    <source>
        <dbReference type="Pfam" id="PF00149"/>
    </source>
</evidence>
<dbReference type="KEGG" id="sedi:EBB79_21515"/>
<dbReference type="Proteomes" id="UP000283063">
    <property type="component" value="Chromosome"/>
</dbReference>
<dbReference type="InterPro" id="IPR029052">
    <property type="entry name" value="Metallo-depent_PP-like"/>
</dbReference>
<dbReference type="GO" id="GO:0110154">
    <property type="term" value="P:RNA decapping"/>
    <property type="evidence" value="ECO:0007669"/>
    <property type="project" value="TreeGrafter"/>
</dbReference>
<protein>
    <submittedName>
        <fullName evidence="2">Serine/threonine protein phosphatase</fullName>
    </submittedName>
</protein>
<dbReference type="GO" id="GO:0005737">
    <property type="term" value="C:cytoplasm"/>
    <property type="evidence" value="ECO:0007669"/>
    <property type="project" value="TreeGrafter"/>
</dbReference>
<dbReference type="EMBL" id="CP033219">
    <property type="protein sequence ID" value="AZV80220.1"/>
    <property type="molecule type" value="Genomic_DNA"/>
</dbReference>
<evidence type="ECO:0000313" key="3">
    <source>
        <dbReference type="Proteomes" id="UP000283063"/>
    </source>
</evidence>
<dbReference type="RefSeq" id="WP_127750807.1">
    <property type="nucleotide sequence ID" value="NZ_CP033219.1"/>
</dbReference>
<dbReference type="Pfam" id="PF00149">
    <property type="entry name" value="Metallophos"/>
    <property type="match status" value="1"/>
</dbReference>
<dbReference type="PANTHER" id="PTHR42850:SF4">
    <property type="entry name" value="ZINC-DEPENDENT ENDOPOLYPHOSPHATASE"/>
    <property type="match status" value="1"/>
</dbReference>
<evidence type="ECO:0000313" key="2">
    <source>
        <dbReference type="EMBL" id="AZV80220.1"/>
    </source>
</evidence>
<dbReference type="Gene3D" id="3.60.21.10">
    <property type="match status" value="1"/>
</dbReference>
<dbReference type="SUPFAM" id="SSF56300">
    <property type="entry name" value="Metallo-dependent phosphatases"/>
    <property type="match status" value="1"/>
</dbReference>
<feature type="domain" description="Calcineurin-like phosphoesterase" evidence="1">
    <location>
        <begin position="4"/>
        <end position="201"/>
    </location>
</feature>
<gene>
    <name evidence="2" type="ORF">EBB79_21515</name>
</gene>
<dbReference type="AlphaFoldDB" id="A0A3T0N861"/>
<dbReference type="OrthoDB" id="9807890at2"/>
<reference evidence="2 3" key="1">
    <citation type="submission" date="2018-10" db="EMBL/GenBank/DDBJ databases">
        <title>Parasedimentitalea marina sp. nov., a psychrophilic bacterium isolated from deep seawater of the New Britain Trench.</title>
        <authorList>
            <person name="Cao J."/>
        </authorList>
    </citation>
    <scope>NUCLEOTIDE SEQUENCE [LARGE SCALE GENOMIC DNA]</scope>
    <source>
        <strain evidence="2 3">W43</strain>
    </source>
</reference>
<sequence length="243" mass="27286">MTTPIYAIGDIHGQLEMLEAALERIEADGGPDARIVFLGDYTDRGPDSRGVVELLRQSREQGRNWVTLMGNHDRMLSMFLEDYPRMDMQMKIGFHWLHPAIGGIETLASYGVDVVDGDRTRDVHDRARAAVPQNHLDFMDSLPSHHVEGELLFIHAGIRPGVALKDQDIEDKIWIRREFLDHPDPHPWLVVHGHTQVQQPENHGNRVNLDSGAGYGRPLTAAVFDGRDVCVLTETGRVALLPI</sequence>
<organism evidence="2 3">
    <name type="scientific">Parasedimentitalea marina</name>
    <dbReference type="NCBI Taxonomy" id="2483033"/>
    <lineage>
        <taxon>Bacteria</taxon>
        <taxon>Pseudomonadati</taxon>
        <taxon>Pseudomonadota</taxon>
        <taxon>Alphaproteobacteria</taxon>
        <taxon>Rhodobacterales</taxon>
        <taxon>Paracoccaceae</taxon>
        <taxon>Parasedimentitalea</taxon>
    </lineage>
</organism>
<accession>A0A3T0N861</accession>
<dbReference type="CDD" id="cd00144">
    <property type="entry name" value="MPP_PPP_family"/>
    <property type="match status" value="1"/>
</dbReference>
<dbReference type="InterPro" id="IPR004843">
    <property type="entry name" value="Calcineurin-like_PHP"/>
</dbReference>
<proteinExistence type="predicted"/>
<name>A0A3T0N861_9RHOB</name>
<dbReference type="InterPro" id="IPR050126">
    <property type="entry name" value="Ap4A_hydrolase"/>
</dbReference>
<keyword evidence="3" id="KW-1185">Reference proteome</keyword>
<dbReference type="GO" id="GO:0016791">
    <property type="term" value="F:phosphatase activity"/>
    <property type="evidence" value="ECO:0007669"/>
    <property type="project" value="TreeGrafter"/>
</dbReference>
<dbReference type="GO" id="GO:0008803">
    <property type="term" value="F:bis(5'-nucleosyl)-tetraphosphatase (symmetrical) activity"/>
    <property type="evidence" value="ECO:0007669"/>
    <property type="project" value="TreeGrafter"/>
</dbReference>
<dbReference type="PANTHER" id="PTHR42850">
    <property type="entry name" value="METALLOPHOSPHOESTERASE"/>
    <property type="match status" value="1"/>
</dbReference>